<dbReference type="HOGENOM" id="CLU_1011225_0_0_9"/>
<dbReference type="NCBIfam" id="TIGR01895">
    <property type="entry name" value="cas_Cas5t"/>
    <property type="match status" value="1"/>
</dbReference>
<dbReference type="NCBIfam" id="TIGR02593">
    <property type="entry name" value="CRISPR_cas5"/>
    <property type="match status" value="1"/>
</dbReference>
<keyword evidence="3" id="KW-1185">Reference proteome</keyword>
<evidence type="ECO:0000256" key="1">
    <source>
        <dbReference type="ARBA" id="ARBA00023118"/>
    </source>
</evidence>
<evidence type="ECO:0000313" key="3">
    <source>
        <dbReference type="Proteomes" id="UP000006889"/>
    </source>
</evidence>
<dbReference type="EMBL" id="CP002216">
    <property type="protein sequence ID" value="ADQ03681.1"/>
    <property type="molecule type" value="Genomic_DNA"/>
</dbReference>
<accession>E4Q1Y2</accession>
<reference evidence="2 3" key="2">
    <citation type="journal article" date="2011" name="J. Bacteriol.">
        <title>Complete genome sequences for the anaerobic, extremely thermophilic plant biomass-degrading bacteria Caldicellulosiruptor hydrothermalis, Caldicellulosiruptor kristjanssonii, Caldicellulosiruptor kronotskyensis, Caldicellulosiruptor owensenis, and Caldicellulosiruptor lactoaceticus.</title>
        <authorList>
            <person name="Blumer-Schuette S.E."/>
            <person name="Ozdemir I."/>
            <person name="Mistry D."/>
            <person name="Lucas S."/>
            <person name="Lapidus A."/>
            <person name="Cheng J.F."/>
            <person name="Goodwin L.A."/>
            <person name="Pitluck S."/>
            <person name="Land M.L."/>
            <person name="Hauser L.J."/>
            <person name="Woyke T."/>
            <person name="Mikhailova N."/>
            <person name="Pati A."/>
            <person name="Kyrpides N.C."/>
            <person name="Ivanova N."/>
            <person name="Detter J.C."/>
            <person name="Walston-Davenport K."/>
            <person name="Han S."/>
            <person name="Adams M.W."/>
            <person name="Kelly R.M."/>
        </authorList>
    </citation>
    <scope>NUCLEOTIDE SEQUENCE [LARGE SCALE GENOMIC DNA]</scope>
    <source>
        <strain evidence="3">ATCC 700167 / DSM 13100 / OL</strain>
    </source>
</reference>
<reference key="1">
    <citation type="submission" date="2010-09" db="EMBL/GenBank/DDBJ databases">
        <title>Complete sequence of Caldicellulosiruptor owensensis OL.</title>
        <authorList>
            <consortium name="US DOE Joint Genome Institute"/>
            <person name="Lucas S."/>
            <person name="Copeland A."/>
            <person name="Lapidus A."/>
            <person name="Cheng J.-F."/>
            <person name="Bruce D."/>
            <person name="Goodwin L."/>
            <person name="Pitluck S."/>
            <person name="Davenport K."/>
            <person name="Detter J.C."/>
            <person name="Han C."/>
            <person name="Tapia R."/>
            <person name="Land M."/>
            <person name="Hauser L."/>
            <person name="Chang Y.-J."/>
            <person name="Jeffries C."/>
            <person name="Kyrpides N."/>
            <person name="Ivanova N."/>
            <person name="Mikhailova N."/>
            <person name="Blumer-Schuette S.E."/>
            <person name="Kelly R.M."/>
            <person name="Woyke T."/>
        </authorList>
    </citation>
    <scope>NUCLEOTIDE SEQUENCE</scope>
    <source>
        <strain>OL</strain>
    </source>
</reference>
<dbReference type="eggNOG" id="COG1688">
    <property type="taxonomic scope" value="Bacteria"/>
</dbReference>
<sequence>MTIETIKALKIKIYQPQAHYRVPFSYQRRHTYPLPPYSTVIGLVANVLGIKNLPGQEEPCVKENCDCFYHKLQQIKIGVCGNFRYKSTEYTWLRNLGKDSHLKRFRTVDNRVVAGHIEHIGGQIPCWIDVLNDVRILIYLHHHDDTFLDEIKQNFKNPINKSSILHMGRAEDWIVIEDLKEVFLKSDEINGNYKHFFWIPERIFGIENGKEFEKINGLVYNLTTFYKIKDGARSFEYIKAKLNDGNLGDIHTYFDFEEEIPVFFSDLEGDKNE</sequence>
<dbReference type="GO" id="GO:0051607">
    <property type="term" value="P:defense response to virus"/>
    <property type="evidence" value="ECO:0007669"/>
    <property type="project" value="UniProtKB-KW"/>
</dbReference>
<gene>
    <name evidence="2" type="ordered locus">Calow_0070</name>
</gene>
<dbReference type="GO" id="GO:0043571">
    <property type="term" value="P:maintenance of CRISPR repeat elements"/>
    <property type="evidence" value="ECO:0007669"/>
    <property type="project" value="InterPro"/>
</dbReference>
<dbReference type="STRING" id="632518.Calow_0070"/>
<evidence type="ECO:0000313" key="2">
    <source>
        <dbReference type="EMBL" id="ADQ03681.1"/>
    </source>
</evidence>
<name>E4Q1Y2_CALOW</name>
<protein>
    <submittedName>
        <fullName evidence="2">CRISPR-associated protein Cas5 family</fullName>
    </submittedName>
</protein>
<dbReference type="AlphaFoldDB" id="E4Q1Y2"/>
<dbReference type="InterPro" id="IPR013422">
    <property type="entry name" value="CRISPR-assoc_prot_Cas5_N"/>
</dbReference>
<dbReference type="InterPro" id="IPR021124">
    <property type="entry name" value="CRISPR-assoc_prot_Cas5"/>
</dbReference>
<dbReference type="Gene3D" id="3.30.70.2660">
    <property type="match status" value="1"/>
</dbReference>
<dbReference type="InterPro" id="IPR013337">
    <property type="entry name" value="CRISPR-assoc_prot_Cas5_Tneap"/>
</dbReference>
<keyword evidence="1" id="KW-0051">Antiviral defense</keyword>
<dbReference type="Proteomes" id="UP000006889">
    <property type="component" value="Chromosome"/>
</dbReference>
<proteinExistence type="predicted"/>
<dbReference type="Pfam" id="PF09704">
    <property type="entry name" value="Cas_Cas5d"/>
    <property type="match status" value="1"/>
</dbReference>
<organism evidence="2 3">
    <name type="scientific">Caldicellulosiruptor owensensis (strain ATCC 700167 / DSM 13100 / OL)</name>
    <dbReference type="NCBI Taxonomy" id="632518"/>
    <lineage>
        <taxon>Bacteria</taxon>
        <taxon>Bacillati</taxon>
        <taxon>Bacillota</taxon>
        <taxon>Bacillota incertae sedis</taxon>
        <taxon>Caldicellulosiruptorales</taxon>
        <taxon>Caldicellulosiruptoraceae</taxon>
        <taxon>Caldicellulosiruptor</taxon>
    </lineage>
</organism>
<dbReference type="KEGG" id="cow:Calow_0070"/>